<feature type="transmembrane region" description="Helical" evidence="6">
    <location>
        <begin position="347"/>
        <end position="370"/>
    </location>
</feature>
<dbReference type="PANTHER" id="PTHR23505:SF79">
    <property type="entry name" value="PROTEIN SPINSTER"/>
    <property type="match status" value="1"/>
</dbReference>
<feature type="transmembrane region" description="Helical" evidence="6">
    <location>
        <begin position="12"/>
        <end position="29"/>
    </location>
</feature>
<evidence type="ECO:0000256" key="6">
    <source>
        <dbReference type="SAM" id="Phobius"/>
    </source>
</evidence>
<feature type="transmembrane region" description="Helical" evidence="6">
    <location>
        <begin position="141"/>
        <end position="164"/>
    </location>
</feature>
<keyword evidence="4 6" id="KW-1133">Transmembrane helix</keyword>
<sequence>MTQPSEGGASNYRWYVLAILVSVYMMHHLDRVVFSLLQEPIKAEFNLSDSQLALVSGTVFAIAFGVAGLPLGYLADRTRRVTLLSIIVATWSSLTAVASFATNFAHLLLLRVVIGAAESGSTPTNLSILSDYFKDKRSTAIGIYLMGSQLGTLVGFAITGVVAVHFGWRAALLAAGIPGLFLVALLLLTVREPPRQSDHKPVSLRKGLAEIGSNAPLVHLIAATTIANVVAPGISMWLPSLLMRAGGQDIGWTGLAIAFTTAPIGIAGTLLAGAVTERIGATQPARMARLMALMAFLYIPAILFAVSGGPWIMLAGFCAHLFLHMFVSTPGYAMCMNISAPHLRGSTTAVLQVLSNLIGFGVGPMVGGVLSDLLKPQFGDDSLRYALGIYVFLILWAVYHLLRAAKIFSSETTAPPQPAPA</sequence>
<feature type="transmembrane region" description="Helical" evidence="6">
    <location>
        <begin position="108"/>
        <end position="129"/>
    </location>
</feature>
<feature type="transmembrane region" description="Helical" evidence="6">
    <location>
        <begin position="170"/>
        <end position="190"/>
    </location>
</feature>
<keyword evidence="3 6" id="KW-0812">Transmembrane</keyword>
<evidence type="ECO:0000259" key="7">
    <source>
        <dbReference type="PROSITE" id="PS50850"/>
    </source>
</evidence>
<dbReference type="Pfam" id="PF07690">
    <property type="entry name" value="MFS_1"/>
    <property type="match status" value="1"/>
</dbReference>
<dbReference type="RefSeq" id="WP_158766977.1">
    <property type="nucleotide sequence ID" value="NZ_CP047045.1"/>
</dbReference>
<dbReference type="KEGG" id="tsv:DSM104635_03028"/>
<evidence type="ECO:0000256" key="1">
    <source>
        <dbReference type="ARBA" id="ARBA00004141"/>
    </source>
</evidence>
<gene>
    <name evidence="8" type="primary">yjjL_6</name>
    <name evidence="8" type="ORF">DSM104635_03028</name>
</gene>
<dbReference type="SUPFAM" id="SSF103473">
    <property type="entry name" value="MFS general substrate transporter"/>
    <property type="match status" value="1"/>
</dbReference>
<reference evidence="9" key="1">
    <citation type="submission" date="2019-12" db="EMBL/GenBank/DDBJ databases">
        <title>Complete genome of Terracaulis silvestris 0127_4.</title>
        <authorList>
            <person name="Vieira S."/>
            <person name="Riedel T."/>
            <person name="Sproer C."/>
            <person name="Pascual J."/>
            <person name="Boedeker C."/>
            <person name="Overmann J."/>
        </authorList>
    </citation>
    <scope>NUCLEOTIDE SEQUENCE [LARGE SCALE GENOMIC DNA]</scope>
    <source>
        <strain evidence="9">0127_4</strain>
    </source>
</reference>
<dbReference type="Proteomes" id="UP000431269">
    <property type="component" value="Chromosome"/>
</dbReference>
<evidence type="ECO:0000313" key="9">
    <source>
        <dbReference type="Proteomes" id="UP000431269"/>
    </source>
</evidence>
<dbReference type="Gene3D" id="1.20.1250.20">
    <property type="entry name" value="MFS general substrate transporter like domains"/>
    <property type="match status" value="2"/>
</dbReference>
<proteinExistence type="predicted"/>
<protein>
    <submittedName>
        <fullName evidence="8">L-galactonate transporter</fullName>
    </submittedName>
</protein>
<dbReference type="GO" id="GO:0022857">
    <property type="term" value="F:transmembrane transporter activity"/>
    <property type="evidence" value="ECO:0007669"/>
    <property type="project" value="InterPro"/>
</dbReference>
<name>A0A6I6MLS0_9CAUL</name>
<feature type="transmembrane region" description="Helical" evidence="6">
    <location>
        <begin position="52"/>
        <end position="74"/>
    </location>
</feature>
<dbReference type="InterPro" id="IPR011701">
    <property type="entry name" value="MFS"/>
</dbReference>
<feature type="transmembrane region" description="Helical" evidence="6">
    <location>
        <begin position="81"/>
        <end position="102"/>
    </location>
</feature>
<dbReference type="AlphaFoldDB" id="A0A6I6MLS0"/>
<feature type="transmembrane region" description="Helical" evidence="6">
    <location>
        <begin position="312"/>
        <end position="335"/>
    </location>
</feature>
<comment type="subcellular location">
    <subcellularLocation>
        <location evidence="1">Membrane</location>
        <topology evidence="1">Multi-pass membrane protein</topology>
    </subcellularLocation>
</comment>
<keyword evidence="9" id="KW-1185">Reference proteome</keyword>
<dbReference type="PANTHER" id="PTHR23505">
    <property type="entry name" value="SPINSTER"/>
    <property type="match status" value="1"/>
</dbReference>
<dbReference type="EMBL" id="CP047045">
    <property type="protein sequence ID" value="QGZ96170.1"/>
    <property type="molecule type" value="Genomic_DNA"/>
</dbReference>
<evidence type="ECO:0000313" key="8">
    <source>
        <dbReference type="EMBL" id="QGZ96170.1"/>
    </source>
</evidence>
<accession>A0A6I6MLS0</accession>
<feature type="domain" description="Major facilitator superfamily (MFS) profile" evidence="7">
    <location>
        <begin position="16"/>
        <end position="406"/>
    </location>
</feature>
<dbReference type="PROSITE" id="PS50850">
    <property type="entry name" value="MFS"/>
    <property type="match status" value="1"/>
</dbReference>
<feature type="transmembrane region" description="Helical" evidence="6">
    <location>
        <begin position="382"/>
        <end position="402"/>
    </location>
</feature>
<dbReference type="InterPro" id="IPR044770">
    <property type="entry name" value="MFS_spinster-like"/>
</dbReference>
<feature type="transmembrane region" description="Helical" evidence="6">
    <location>
        <begin position="250"/>
        <end position="275"/>
    </location>
</feature>
<evidence type="ECO:0000256" key="3">
    <source>
        <dbReference type="ARBA" id="ARBA00022692"/>
    </source>
</evidence>
<feature type="transmembrane region" description="Helical" evidence="6">
    <location>
        <begin position="211"/>
        <end position="238"/>
    </location>
</feature>
<evidence type="ECO:0000256" key="5">
    <source>
        <dbReference type="ARBA" id="ARBA00023136"/>
    </source>
</evidence>
<dbReference type="InterPro" id="IPR036259">
    <property type="entry name" value="MFS_trans_sf"/>
</dbReference>
<dbReference type="InterPro" id="IPR020846">
    <property type="entry name" value="MFS_dom"/>
</dbReference>
<dbReference type="CDD" id="cd17328">
    <property type="entry name" value="MFS_spinster_like"/>
    <property type="match status" value="1"/>
</dbReference>
<evidence type="ECO:0000256" key="2">
    <source>
        <dbReference type="ARBA" id="ARBA00022448"/>
    </source>
</evidence>
<dbReference type="GO" id="GO:0016020">
    <property type="term" value="C:membrane"/>
    <property type="evidence" value="ECO:0007669"/>
    <property type="project" value="UniProtKB-SubCell"/>
</dbReference>
<keyword evidence="2" id="KW-0813">Transport</keyword>
<organism evidence="8 9">
    <name type="scientific">Terricaulis silvestris</name>
    <dbReference type="NCBI Taxonomy" id="2686094"/>
    <lineage>
        <taxon>Bacteria</taxon>
        <taxon>Pseudomonadati</taxon>
        <taxon>Pseudomonadota</taxon>
        <taxon>Alphaproteobacteria</taxon>
        <taxon>Caulobacterales</taxon>
        <taxon>Caulobacteraceae</taxon>
        <taxon>Terricaulis</taxon>
    </lineage>
</organism>
<evidence type="ECO:0000256" key="4">
    <source>
        <dbReference type="ARBA" id="ARBA00022989"/>
    </source>
</evidence>
<keyword evidence="5 6" id="KW-0472">Membrane</keyword>
<feature type="transmembrane region" description="Helical" evidence="6">
    <location>
        <begin position="287"/>
        <end position="306"/>
    </location>
</feature>